<evidence type="ECO:0000313" key="5">
    <source>
        <dbReference type="Proteomes" id="UP000078544"/>
    </source>
</evidence>
<dbReference type="OrthoDB" id="3543857at2759"/>
<dbReference type="Proteomes" id="UP000078544">
    <property type="component" value="Unassembled WGS sequence"/>
</dbReference>
<evidence type="ECO:0000259" key="3">
    <source>
        <dbReference type="PROSITE" id="PS50013"/>
    </source>
</evidence>
<dbReference type="PROSITE" id="PS50013">
    <property type="entry name" value="CHROMO_2"/>
    <property type="match status" value="1"/>
</dbReference>
<dbReference type="InterPro" id="IPR016197">
    <property type="entry name" value="Chromo-like_dom_sf"/>
</dbReference>
<dbReference type="Pfam" id="PF00385">
    <property type="entry name" value="Chromo"/>
    <property type="match status" value="1"/>
</dbReference>
<feature type="compositionally biased region" description="Acidic residues" evidence="2">
    <location>
        <begin position="197"/>
        <end position="206"/>
    </location>
</feature>
<feature type="region of interest" description="Disordered" evidence="2">
    <location>
        <begin position="1"/>
        <end position="28"/>
    </location>
</feature>
<feature type="compositionally biased region" description="Low complexity" evidence="2">
    <location>
        <begin position="324"/>
        <end position="346"/>
    </location>
</feature>
<accession>A0A167XUG4</accession>
<dbReference type="AlphaFoldDB" id="A0A167XUG4"/>
<dbReference type="Gene3D" id="2.40.50.40">
    <property type="match status" value="1"/>
</dbReference>
<evidence type="ECO:0000256" key="1">
    <source>
        <dbReference type="ARBA" id="ARBA00011353"/>
    </source>
</evidence>
<dbReference type="InterPro" id="IPR000953">
    <property type="entry name" value="Chromo/chromo_shadow_dom"/>
</dbReference>
<dbReference type="GO" id="GO:0006338">
    <property type="term" value="P:chromatin remodeling"/>
    <property type="evidence" value="ECO:0007669"/>
    <property type="project" value="UniProtKB-ARBA"/>
</dbReference>
<feature type="region of interest" description="Disordered" evidence="2">
    <location>
        <begin position="317"/>
        <end position="380"/>
    </location>
</feature>
<comment type="subunit">
    <text evidence="1">Component of the NuA4 histone acetyltransferase complex.</text>
</comment>
<keyword evidence="5" id="KW-1185">Reference proteome</keyword>
<comment type="caution">
    <text evidence="4">The sequence shown here is derived from an EMBL/GenBank/DDBJ whole genome shotgun (WGS) entry which is preliminary data.</text>
</comment>
<feature type="region of interest" description="Disordered" evidence="2">
    <location>
        <begin position="443"/>
        <end position="465"/>
    </location>
</feature>
<feature type="region of interest" description="Disordered" evidence="2">
    <location>
        <begin position="480"/>
        <end position="514"/>
    </location>
</feature>
<dbReference type="EMBL" id="AZGY01000021">
    <property type="protein sequence ID" value="KZZ90482.1"/>
    <property type="molecule type" value="Genomic_DNA"/>
</dbReference>
<dbReference type="SUPFAM" id="SSF54160">
    <property type="entry name" value="Chromo domain-like"/>
    <property type="match status" value="1"/>
</dbReference>
<feature type="domain" description="Chromo" evidence="3">
    <location>
        <begin position="382"/>
        <end position="449"/>
    </location>
</feature>
<dbReference type="InterPro" id="IPR023780">
    <property type="entry name" value="Chromo_domain"/>
</dbReference>
<feature type="region of interest" description="Disordered" evidence="2">
    <location>
        <begin position="135"/>
        <end position="223"/>
    </location>
</feature>
<gene>
    <name evidence="4" type="ORF">AAL_07168</name>
</gene>
<dbReference type="STRING" id="1081109.A0A167XUG4"/>
<organism evidence="4 5">
    <name type="scientific">Moelleriella libera RCEF 2490</name>
    <dbReference type="NCBI Taxonomy" id="1081109"/>
    <lineage>
        <taxon>Eukaryota</taxon>
        <taxon>Fungi</taxon>
        <taxon>Dikarya</taxon>
        <taxon>Ascomycota</taxon>
        <taxon>Pezizomycotina</taxon>
        <taxon>Sordariomycetes</taxon>
        <taxon>Hypocreomycetidae</taxon>
        <taxon>Hypocreales</taxon>
        <taxon>Clavicipitaceae</taxon>
        <taxon>Moelleriella</taxon>
    </lineage>
</organism>
<name>A0A167XUG4_9HYPO</name>
<dbReference type="CDD" id="cd00024">
    <property type="entry name" value="CD_CSD"/>
    <property type="match status" value="1"/>
</dbReference>
<reference evidence="4 5" key="1">
    <citation type="journal article" date="2016" name="Genome Biol. Evol.">
        <title>Divergent and convergent evolution of fungal pathogenicity.</title>
        <authorList>
            <person name="Shang Y."/>
            <person name="Xiao G."/>
            <person name="Zheng P."/>
            <person name="Cen K."/>
            <person name="Zhan S."/>
            <person name="Wang C."/>
        </authorList>
    </citation>
    <scope>NUCLEOTIDE SEQUENCE [LARGE SCALE GENOMIC DNA]</scope>
    <source>
        <strain evidence="4 5">RCEF 2490</strain>
    </source>
</reference>
<evidence type="ECO:0000256" key="2">
    <source>
        <dbReference type="SAM" id="MobiDB-lite"/>
    </source>
</evidence>
<protein>
    <submittedName>
        <fullName evidence="4">Chromo domain-like protein</fullName>
    </submittedName>
</protein>
<sequence length="550" mass="60019">METRGLPGSSSSSSDEASQRPRKRRRHGFVVEIRPRPKYVPGSGPALQPPRLLLLPSSSTATAYIIERILLPSPGLAADGRPLPKRMTYIVGWHDLPAASLLVPAMDILDYVSPGTLECWEEGLEAEVERQQQQQLLQTARGAKESRPSLAHRSRPPAHTDIEQAAAVEPTAGDEPQPPKKGSMSLSTPQKRKLADFEDLSDDEEGPSSQLARELFDTNPRTEPVQQSYYLDHIEDDRVRPGSANHGVVAAVPVKKAIPTVTPVPLPSYVSKMVSLGEVARPVKTGMSVVRLDMGDAVYPGPTTHKVRSVEGNTLINSFSPINRGRSSTASSRTRSSTRASQRSDSLTNSPKDAPQAEAEARGRKKRRSPPPPAADRGEASWEVDRLENLASYEVQGRGIVRYFLVRWAGKWPPDQKTTWEPEENIPKDLVRRYMELSRDRRARLAAESSSKPPPEQVGLAPGRRRGSVSAVFEECIIENPGFGDDDDDGDGADLGPGLGLDRPGRGRGTFLGESDMDHEVFVVDGGGEPRGAAAKQTPMPLPTTTFRVF</sequence>
<evidence type="ECO:0000313" key="4">
    <source>
        <dbReference type="EMBL" id="KZZ90482.1"/>
    </source>
</evidence>
<proteinExistence type="predicted"/>